<keyword evidence="3" id="KW-1185">Reference proteome</keyword>
<dbReference type="InParanoid" id="Q7UKU2"/>
<evidence type="ECO:0000256" key="1">
    <source>
        <dbReference type="SAM" id="MobiDB-lite"/>
    </source>
</evidence>
<dbReference type="EMBL" id="BX294150">
    <property type="protein sequence ID" value="CAD76540.1"/>
    <property type="molecule type" value="Genomic_DNA"/>
</dbReference>
<proteinExistence type="predicted"/>
<protein>
    <submittedName>
        <fullName evidence="2">Uncharacterized protein</fullName>
    </submittedName>
</protein>
<evidence type="ECO:0000313" key="2">
    <source>
        <dbReference type="EMBL" id="CAD76540.1"/>
    </source>
</evidence>
<feature type="region of interest" description="Disordered" evidence="1">
    <location>
        <begin position="1"/>
        <end position="34"/>
    </location>
</feature>
<dbReference type="EnsemblBacteria" id="CAD76540">
    <property type="protein sequence ID" value="CAD76540"/>
    <property type="gene ID" value="RB9941"/>
</dbReference>
<name>Q7UKU2_RHOBA</name>
<gene>
    <name evidence="2" type="ordered locus">RB9941</name>
</gene>
<reference evidence="2 3" key="1">
    <citation type="journal article" date="2003" name="Proc. Natl. Acad. Sci. U.S.A.">
        <title>Complete genome sequence of the marine planctomycete Pirellula sp. strain 1.</title>
        <authorList>
            <person name="Gloeckner F.O."/>
            <person name="Kube M."/>
            <person name="Bauer M."/>
            <person name="Teeling H."/>
            <person name="Lombardot T."/>
            <person name="Ludwig W."/>
            <person name="Gade D."/>
            <person name="Beck A."/>
            <person name="Borzym K."/>
            <person name="Heitmann K."/>
            <person name="Rabus R."/>
            <person name="Schlesner H."/>
            <person name="Amann R."/>
            <person name="Reinhardt R."/>
        </authorList>
    </citation>
    <scope>NUCLEOTIDE SEQUENCE [LARGE SCALE GENOMIC DNA]</scope>
    <source>
        <strain evidence="3">DSM 10527 / NCIMB 13988 / SH1</strain>
    </source>
</reference>
<organism evidence="2 3">
    <name type="scientific">Rhodopirellula baltica (strain DSM 10527 / NCIMB 13988 / SH1)</name>
    <dbReference type="NCBI Taxonomy" id="243090"/>
    <lineage>
        <taxon>Bacteria</taxon>
        <taxon>Pseudomonadati</taxon>
        <taxon>Planctomycetota</taxon>
        <taxon>Planctomycetia</taxon>
        <taxon>Pirellulales</taxon>
        <taxon>Pirellulaceae</taxon>
        <taxon>Rhodopirellula</taxon>
    </lineage>
</organism>
<dbReference type="KEGG" id="rba:RB9941"/>
<dbReference type="AlphaFoldDB" id="Q7UKU2"/>
<accession>Q7UKU2</accession>
<sequence>MPEGRPPSPFQRSCRFISPSPRFARPSQGEADEKRLATQHFKTARPLQLAGVVGGVATGEIVRSSEGR</sequence>
<dbReference type="STRING" id="243090.RB9941"/>
<evidence type="ECO:0000313" key="3">
    <source>
        <dbReference type="Proteomes" id="UP000001025"/>
    </source>
</evidence>
<dbReference type="HOGENOM" id="CLU_2791208_0_0_0"/>
<dbReference type="Proteomes" id="UP000001025">
    <property type="component" value="Chromosome"/>
</dbReference>